<dbReference type="Gene3D" id="3.40.50.1820">
    <property type="entry name" value="alpha/beta hydrolase"/>
    <property type="match status" value="1"/>
</dbReference>
<keyword evidence="3" id="KW-1185">Reference proteome</keyword>
<dbReference type="InterPro" id="IPR000073">
    <property type="entry name" value="AB_hydrolase_1"/>
</dbReference>
<protein>
    <submittedName>
        <fullName evidence="2">Alpha/beta fold hydrolase</fullName>
    </submittedName>
</protein>
<dbReference type="Proteomes" id="UP001149140">
    <property type="component" value="Unassembled WGS sequence"/>
</dbReference>
<feature type="domain" description="AB hydrolase-1" evidence="1">
    <location>
        <begin position="13"/>
        <end position="273"/>
    </location>
</feature>
<organism evidence="2 3">
    <name type="scientific">Solirubrobacter ginsenosidimutans</name>
    <dbReference type="NCBI Taxonomy" id="490573"/>
    <lineage>
        <taxon>Bacteria</taxon>
        <taxon>Bacillati</taxon>
        <taxon>Actinomycetota</taxon>
        <taxon>Thermoleophilia</taxon>
        <taxon>Solirubrobacterales</taxon>
        <taxon>Solirubrobacteraceae</taxon>
        <taxon>Solirubrobacter</taxon>
    </lineage>
</organism>
<dbReference type="InterPro" id="IPR050266">
    <property type="entry name" value="AB_hydrolase_sf"/>
</dbReference>
<dbReference type="GO" id="GO:0016020">
    <property type="term" value="C:membrane"/>
    <property type="evidence" value="ECO:0007669"/>
    <property type="project" value="TreeGrafter"/>
</dbReference>
<dbReference type="AlphaFoldDB" id="A0A9X3RZ00"/>
<sequence length="297" mass="31026">MIAQRRVGVGEPLVLLHALGTDRHMWDPVIDRLAAERDVIALDMPGFGASPTIAELARRGLAASERPASPADLAGVDHARLAALAAGGAVSPADLAAAIHSHLVALGLDRPHVAGNSLGGWVALELALAGRARSVTAIAPAGLWAQPLSPKRSAARRLARALRPALPALLKSGRGRRIALGGTIAHPERIPYAAALALVRAYADAPGFDAANAGMRAGRFTGLAEIDVPLTLAWPEHDRLVARPSTVPAVAREFRLRGCGHMPTWDDPEQVARVLLAGSALAPCDIELAAEQDRDAR</sequence>
<gene>
    <name evidence="2" type="ORF">OM076_05400</name>
</gene>
<dbReference type="GO" id="GO:0046464">
    <property type="term" value="P:acylglycerol catabolic process"/>
    <property type="evidence" value="ECO:0007669"/>
    <property type="project" value="TreeGrafter"/>
</dbReference>
<dbReference type="InterPro" id="IPR029058">
    <property type="entry name" value="AB_hydrolase_fold"/>
</dbReference>
<accession>A0A9X3RZ00</accession>
<dbReference type="GO" id="GO:0047372">
    <property type="term" value="F:monoacylglycerol lipase activity"/>
    <property type="evidence" value="ECO:0007669"/>
    <property type="project" value="TreeGrafter"/>
</dbReference>
<proteinExistence type="predicted"/>
<dbReference type="EMBL" id="JAPDOD010000003">
    <property type="protein sequence ID" value="MDA0159689.1"/>
    <property type="molecule type" value="Genomic_DNA"/>
</dbReference>
<evidence type="ECO:0000313" key="3">
    <source>
        <dbReference type="Proteomes" id="UP001149140"/>
    </source>
</evidence>
<reference evidence="2" key="1">
    <citation type="submission" date="2022-10" db="EMBL/GenBank/DDBJ databases">
        <title>The WGS of Solirubrobacter ginsenosidimutans DSM 21036.</title>
        <authorList>
            <person name="Jiang Z."/>
        </authorList>
    </citation>
    <scope>NUCLEOTIDE SEQUENCE</scope>
    <source>
        <strain evidence="2">DSM 21036</strain>
    </source>
</reference>
<keyword evidence="2" id="KW-0378">Hydrolase</keyword>
<dbReference type="PANTHER" id="PTHR43798:SF5">
    <property type="entry name" value="MONOACYLGLYCEROL LIPASE ABHD6"/>
    <property type="match status" value="1"/>
</dbReference>
<evidence type="ECO:0000313" key="2">
    <source>
        <dbReference type="EMBL" id="MDA0159689.1"/>
    </source>
</evidence>
<dbReference type="PANTHER" id="PTHR43798">
    <property type="entry name" value="MONOACYLGLYCEROL LIPASE"/>
    <property type="match status" value="1"/>
</dbReference>
<dbReference type="RefSeq" id="WP_270038459.1">
    <property type="nucleotide sequence ID" value="NZ_JAPDOD010000003.1"/>
</dbReference>
<dbReference type="SUPFAM" id="SSF53474">
    <property type="entry name" value="alpha/beta-Hydrolases"/>
    <property type="match status" value="1"/>
</dbReference>
<dbReference type="Pfam" id="PF12697">
    <property type="entry name" value="Abhydrolase_6"/>
    <property type="match status" value="1"/>
</dbReference>
<name>A0A9X3RZ00_9ACTN</name>
<evidence type="ECO:0000259" key="1">
    <source>
        <dbReference type="Pfam" id="PF12697"/>
    </source>
</evidence>
<comment type="caution">
    <text evidence="2">The sequence shown here is derived from an EMBL/GenBank/DDBJ whole genome shotgun (WGS) entry which is preliminary data.</text>
</comment>